<gene>
    <name evidence="1" type="ORF">HanXRQr2_Chr04g0160031</name>
</gene>
<dbReference type="Proteomes" id="UP000215914">
    <property type="component" value="Unassembled WGS sequence"/>
</dbReference>
<reference evidence="1" key="1">
    <citation type="journal article" date="2017" name="Nature">
        <title>The sunflower genome provides insights into oil metabolism, flowering and Asterid evolution.</title>
        <authorList>
            <person name="Badouin H."/>
            <person name="Gouzy J."/>
            <person name="Grassa C.J."/>
            <person name="Murat F."/>
            <person name="Staton S.E."/>
            <person name="Cottret L."/>
            <person name="Lelandais-Briere C."/>
            <person name="Owens G.L."/>
            <person name="Carrere S."/>
            <person name="Mayjonade B."/>
            <person name="Legrand L."/>
            <person name="Gill N."/>
            <person name="Kane N.C."/>
            <person name="Bowers J.E."/>
            <person name="Hubner S."/>
            <person name="Bellec A."/>
            <person name="Berard A."/>
            <person name="Berges H."/>
            <person name="Blanchet N."/>
            <person name="Boniface M.C."/>
            <person name="Brunel D."/>
            <person name="Catrice O."/>
            <person name="Chaidir N."/>
            <person name="Claudel C."/>
            <person name="Donnadieu C."/>
            <person name="Faraut T."/>
            <person name="Fievet G."/>
            <person name="Helmstetter N."/>
            <person name="King M."/>
            <person name="Knapp S.J."/>
            <person name="Lai Z."/>
            <person name="Le Paslier M.C."/>
            <person name="Lippi Y."/>
            <person name="Lorenzon L."/>
            <person name="Mandel J.R."/>
            <person name="Marage G."/>
            <person name="Marchand G."/>
            <person name="Marquand E."/>
            <person name="Bret-Mestries E."/>
            <person name="Morien E."/>
            <person name="Nambeesan S."/>
            <person name="Nguyen T."/>
            <person name="Pegot-Espagnet P."/>
            <person name="Pouilly N."/>
            <person name="Raftis F."/>
            <person name="Sallet E."/>
            <person name="Schiex T."/>
            <person name="Thomas J."/>
            <person name="Vandecasteele C."/>
            <person name="Vares D."/>
            <person name="Vear F."/>
            <person name="Vautrin S."/>
            <person name="Crespi M."/>
            <person name="Mangin B."/>
            <person name="Burke J.M."/>
            <person name="Salse J."/>
            <person name="Munos S."/>
            <person name="Vincourt P."/>
            <person name="Rieseberg L.H."/>
            <person name="Langlade N.B."/>
        </authorList>
    </citation>
    <scope>NUCLEOTIDE SEQUENCE</scope>
    <source>
        <tissue evidence="1">Leaves</tissue>
    </source>
</reference>
<name>A0A9K3NRW9_HELAN</name>
<comment type="caution">
    <text evidence="1">The sequence shown here is derived from an EMBL/GenBank/DDBJ whole genome shotgun (WGS) entry which is preliminary data.</text>
</comment>
<evidence type="ECO:0000313" key="2">
    <source>
        <dbReference type="Proteomes" id="UP000215914"/>
    </source>
</evidence>
<dbReference type="EMBL" id="MNCJ02000319">
    <property type="protein sequence ID" value="KAF5809675.1"/>
    <property type="molecule type" value="Genomic_DNA"/>
</dbReference>
<dbReference type="Gramene" id="mRNA:HanXRQr2_Chr04g0160031">
    <property type="protein sequence ID" value="CDS:HanXRQr2_Chr04g0160031.1"/>
    <property type="gene ID" value="HanXRQr2_Chr04g0160031"/>
</dbReference>
<dbReference type="AlphaFoldDB" id="A0A9K3NRW9"/>
<proteinExistence type="predicted"/>
<protein>
    <submittedName>
        <fullName evidence="1">Uncharacterized protein</fullName>
    </submittedName>
</protein>
<accession>A0A9K3NRW9</accession>
<sequence>MMIILAYAHIGMDKAIVTLKDARLVNYVMFLNVREVCYNLDVYFKPFLHFLAKF</sequence>
<keyword evidence="2" id="KW-1185">Reference proteome</keyword>
<reference evidence="1" key="2">
    <citation type="submission" date="2020-06" db="EMBL/GenBank/DDBJ databases">
        <title>Helianthus annuus Genome sequencing and assembly Release 2.</title>
        <authorList>
            <person name="Gouzy J."/>
            <person name="Langlade N."/>
            <person name="Munos S."/>
        </authorList>
    </citation>
    <scope>NUCLEOTIDE SEQUENCE</scope>
    <source>
        <tissue evidence="1">Leaves</tissue>
    </source>
</reference>
<organism evidence="1 2">
    <name type="scientific">Helianthus annuus</name>
    <name type="common">Common sunflower</name>
    <dbReference type="NCBI Taxonomy" id="4232"/>
    <lineage>
        <taxon>Eukaryota</taxon>
        <taxon>Viridiplantae</taxon>
        <taxon>Streptophyta</taxon>
        <taxon>Embryophyta</taxon>
        <taxon>Tracheophyta</taxon>
        <taxon>Spermatophyta</taxon>
        <taxon>Magnoliopsida</taxon>
        <taxon>eudicotyledons</taxon>
        <taxon>Gunneridae</taxon>
        <taxon>Pentapetalae</taxon>
        <taxon>asterids</taxon>
        <taxon>campanulids</taxon>
        <taxon>Asterales</taxon>
        <taxon>Asteraceae</taxon>
        <taxon>Asteroideae</taxon>
        <taxon>Heliantheae alliance</taxon>
        <taxon>Heliantheae</taxon>
        <taxon>Helianthus</taxon>
    </lineage>
</organism>
<evidence type="ECO:0000313" key="1">
    <source>
        <dbReference type="EMBL" id="KAF5809675.1"/>
    </source>
</evidence>